<dbReference type="InParanoid" id="Q22S78"/>
<evidence type="ECO:0000313" key="3">
    <source>
        <dbReference type="EMBL" id="EAR87894.2"/>
    </source>
</evidence>
<feature type="region of interest" description="Disordered" evidence="2">
    <location>
        <begin position="1"/>
        <end position="21"/>
    </location>
</feature>
<feature type="coiled-coil region" evidence="1">
    <location>
        <begin position="957"/>
        <end position="991"/>
    </location>
</feature>
<name>Q22S78_TETTS</name>
<sequence length="1238" mass="147922">MDFGNFSSSDEPLEEKSQSIESIDDIQYLKDHLETKDLPQNEDQVLKIKNEMNLQGQAAFNKSFNSSISMESIDDILNIKEYLQNKDVSENEQCHQENNKITDQQIAQNSIDIKVNPEIQNMNHQGQGHENQKKLQNNYFHQSQQSSDNKLFSGQNQNTFQENQQILKNNQIENQIQLKQNFGNPNIQYNIQQIEETKNQVIQGSDKLQEYYQQQQQQIIQPQFISSFQMQLPKCFQVGQNIQFQDNQQQGQSQFQQNQQKGQQQFQQKQQQIQQYFQQNQQQGQSQFQIQQQHYHYQQQFNINDDNKIKVNQNGITTECQNYNTNNLLQFSQSQKEQINEYKNNLSQKDQQYNFAVNQPNLETQKQFNGQFYQNIYNQSNKVNDFSFESQNQIKNNQAQNIFAFNKNATSNCFINNSSQDYLQQYQVNQKQKMFKDGIQFSFGYNFKNDQQQEINQDENVQQINNEHFEEKNIFKQNIQLENQKILLPNNSNQIENVQKQQQLIEKNDYDQQSIQQKLNQQQQWLHQQKQELDQQQNTTLFINQFKEVYEIQYGNNDKKKKIKIKTKQFQSNEIDFQFLLVIDQLISENFDCSKYYKKNQNKINQLQTFYQYGEEQYPHNIQKQKQIQNIQEENQDSFNYILNLRRGDNSFFRTTMTGFIISLFNQQDDDEEDFEQNQLIKQIFIKFYYTECQDIALLEKPFDGVSDLNLSINYKYYFLNCLLYLFAHRFSDYSDSYIIFELLKMCYKDDAFDFAMVCFGISLCNHEMINLKNNEDFSQFFDNTFGQIDIYQFEMNEIYQQSLSLSLQVDIRLFNLIVDQKEKQRYIVVEERIIPGQKQIIFKIKMIKNDNIYRLIFDQREERKFKYAKKKAKKADNLKQPLIKLESYKYFQQQQKYNKIEINEQKLSKEEYKSQSQDYKIQNDQEFNKKENNLKNSNINIDQNKKDINQTSKQQLNKKSSQCQILKNDINKASQTIQNQKEIIDNQQQTSSTNLSYQIQQQNQNPIQQNINHNNNQVAQLIKNQCSPSINNQKNHQKLMPNQSLDNINQQSLQQIILTKKAQTFDFSQQPNTLQQTNNPNQIKEQYIQKNAQQKLIEKDFKYIPQMIGSQTNQQQSQQMLNLQQNLHQTQKIFCIKCKNSHQKNCQVILIDLESISKLFKGKYCLRCICSFFQSQMQKDHIYSKASTDNLFYCCKCENRFTDKMVETKILSSQQNHTLEYIKCGQCQINNQIQVYY</sequence>
<dbReference type="GeneID" id="7831372"/>
<gene>
    <name evidence="3" type="ORF">TTHERM_00008560</name>
</gene>
<evidence type="ECO:0000313" key="4">
    <source>
        <dbReference type="Proteomes" id="UP000009168"/>
    </source>
</evidence>
<dbReference type="AlphaFoldDB" id="Q22S78"/>
<dbReference type="Proteomes" id="UP000009168">
    <property type="component" value="Unassembled WGS sequence"/>
</dbReference>
<dbReference type="EMBL" id="GG662845">
    <property type="protein sequence ID" value="EAR87894.2"/>
    <property type="molecule type" value="Genomic_DNA"/>
</dbReference>
<dbReference type="HOGENOM" id="CLU_378369_0_0_1"/>
<keyword evidence="1" id="KW-0175">Coiled coil</keyword>
<dbReference type="RefSeq" id="XP_001008139.2">
    <property type="nucleotide sequence ID" value="XM_001008139.2"/>
</dbReference>
<reference evidence="4" key="1">
    <citation type="journal article" date="2006" name="PLoS Biol.">
        <title>Macronuclear genome sequence of the ciliate Tetrahymena thermophila, a model eukaryote.</title>
        <authorList>
            <person name="Eisen J.A."/>
            <person name="Coyne R.S."/>
            <person name="Wu M."/>
            <person name="Wu D."/>
            <person name="Thiagarajan M."/>
            <person name="Wortman J.R."/>
            <person name="Badger J.H."/>
            <person name="Ren Q."/>
            <person name="Amedeo P."/>
            <person name="Jones K.M."/>
            <person name="Tallon L.J."/>
            <person name="Delcher A.L."/>
            <person name="Salzberg S.L."/>
            <person name="Silva J.C."/>
            <person name="Haas B.J."/>
            <person name="Majoros W.H."/>
            <person name="Farzad M."/>
            <person name="Carlton J.M."/>
            <person name="Smith R.K. Jr."/>
            <person name="Garg J."/>
            <person name="Pearlman R.E."/>
            <person name="Karrer K.M."/>
            <person name="Sun L."/>
            <person name="Manning G."/>
            <person name="Elde N.C."/>
            <person name="Turkewitz A.P."/>
            <person name="Asai D.J."/>
            <person name="Wilkes D.E."/>
            <person name="Wang Y."/>
            <person name="Cai H."/>
            <person name="Collins K."/>
            <person name="Stewart B.A."/>
            <person name="Lee S.R."/>
            <person name="Wilamowska K."/>
            <person name="Weinberg Z."/>
            <person name="Ruzzo W.L."/>
            <person name="Wloga D."/>
            <person name="Gaertig J."/>
            <person name="Frankel J."/>
            <person name="Tsao C.-C."/>
            <person name="Gorovsky M.A."/>
            <person name="Keeling P.J."/>
            <person name="Waller R.F."/>
            <person name="Patron N.J."/>
            <person name="Cherry J.M."/>
            <person name="Stover N.A."/>
            <person name="Krieger C.J."/>
            <person name="del Toro C."/>
            <person name="Ryder H.F."/>
            <person name="Williamson S.C."/>
            <person name="Barbeau R.A."/>
            <person name="Hamilton E.P."/>
            <person name="Orias E."/>
        </authorList>
    </citation>
    <scope>NUCLEOTIDE SEQUENCE [LARGE SCALE GENOMIC DNA]</scope>
    <source>
        <strain evidence="4">SB210</strain>
    </source>
</reference>
<feature type="compositionally biased region" description="Polar residues" evidence="2">
    <location>
        <begin position="1"/>
        <end position="10"/>
    </location>
</feature>
<dbReference type="KEGG" id="tet:TTHERM_00008560"/>
<organism evidence="3 4">
    <name type="scientific">Tetrahymena thermophila (strain SB210)</name>
    <dbReference type="NCBI Taxonomy" id="312017"/>
    <lineage>
        <taxon>Eukaryota</taxon>
        <taxon>Sar</taxon>
        <taxon>Alveolata</taxon>
        <taxon>Ciliophora</taxon>
        <taxon>Intramacronucleata</taxon>
        <taxon>Oligohymenophorea</taxon>
        <taxon>Hymenostomatida</taxon>
        <taxon>Tetrahymenina</taxon>
        <taxon>Tetrahymenidae</taxon>
        <taxon>Tetrahymena</taxon>
    </lineage>
</organism>
<dbReference type="STRING" id="312017.Q22S78"/>
<evidence type="ECO:0000256" key="2">
    <source>
        <dbReference type="SAM" id="MobiDB-lite"/>
    </source>
</evidence>
<feature type="coiled-coil region" evidence="1">
    <location>
        <begin position="332"/>
        <end position="359"/>
    </location>
</feature>
<proteinExistence type="predicted"/>
<evidence type="ECO:0000256" key="1">
    <source>
        <dbReference type="SAM" id="Coils"/>
    </source>
</evidence>
<accession>Q22S78</accession>
<keyword evidence="4" id="KW-1185">Reference proteome</keyword>
<protein>
    <submittedName>
        <fullName evidence="3">Uncharacterized protein</fullName>
    </submittedName>
</protein>